<evidence type="ECO:0000256" key="1">
    <source>
        <dbReference type="SAM" id="MobiDB-lite"/>
    </source>
</evidence>
<dbReference type="OrthoDB" id="2249726at2"/>
<gene>
    <name evidence="2" type="ORF">DXH47_05820</name>
</gene>
<dbReference type="Proteomes" id="UP000290602">
    <property type="component" value="Unassembled WGS sequence"/>
</dbReference>
<evidence type="ECO:0000313" key="3">
    <source>
        <dbReference type="Proteomes" id="UP000290602"/>
    </source>
</evidence>
<feature type="compositionally biased region" description="Polar residues" evidence="1">
    <location>
        <begin position="237"/>
        <end position="250"/>
    </location>
</feature>
<feature type="compositionally biased region" description="Low complexity" evidence="1">
    <location>
        <begin position="184"/>
        <end position="236"/>
    </location>
</feature>
<name>A0A4Q0VJI3_9LACO</name>
<dbReference type="AlphaFoldDB" id="A0A4Q0VJI3"/>
<accession>A0A4Q0VJI3</accession>
<proteinExistence type="predicted"/>
<comment type="caution">
    <text evidence="2">The sequence shown here is derived from an EMBL/GenBank/DDBJ whole genome shotgun (WGS) entry which is preliminary data.</text>
</comment>
<dbReference type="RefSeq" id="WP_129032420.1">
    <property type="nucleotide sequence ID" value="NZ_QXIL01000008.1"/>
</dbReference>
<sequence length="318" mass="34702">MKKWVWVVATLVVALLIGGYAYSNHHATAKEYQAAMTNGRTALTNKDYTQAESYFQNAMKRRLNDKTAQTYLTQTQHFVSGEDALDARKFSRAQGRYQTVKDTKNGAKVLIQRATKRLKQLKVIQANVKQFKKLLKQAASENQALNYGTSNNTLDELFNNKQFQKVYYKDLYTQALALRKANNAGQASSSSSASSQTTASSSASSTTTSSSKAAATSNSNSNSNSSSSSTKNTGASLTSSESQAAKNYKGSNEYTVTKKQKELNGKTITASQISLARKTINAAGGQADAMSDQDIRVALQQADKKGMSLTKYTQQYLK</sequence>
<keyword evidence="3" id="KW-1185">Reference proteome</keyword>
<protein>
    <submittedName>
        <fullName evidence="2">Uncharacterized protein</fullName>
    </submittedName>
</protein>
<feature type="region of interest" description="Disordered" evidence="1">
    <location>
        <begin position="184"/>
        <end position="250"/>
    </location>
</feature>
<evidence type="ECO:0000313" key="2">
    <source>
        <dbReference type="EMBL" id="RXI78753.1"/>
    </source>
</evidence>
<dbReference type="EMBL" id="QXIL01000008">
    <property type="protein sequence ID" value="RXI78753.1"/>
    <property type="molecule type" value="Genomic_DNA"/>
</dbReference>
<reference evidence="2 3" key="1">
    <citation type="submission" date="2018-08" db="EMBL/GenBank/DDBJ databases">
        <title>Lactobacillus suantsai sp. nov., isolated from traditional fermented suan-tsai in Taiwan.</title>
        <authorList>
            <person name="Huang C.-H."/>
        </authorList>
    </citation>
    <scope>NUCLEOTIDE SEQUENCE [LARGE SCALE GENOMIC DNA]</scope>
    <source>
        <strain evidence="2 3">BCRC 12945</strain>
    </source>
</reference>
<organism evidence="2 3">
    <name type="scientific">Levilactobacillus suantsaii</name>
    <dbReference type="NCBI Taxonomy" id="2292255"/>
    <lineage>
        <taxon>Bacteria</taxon>
        <taxon>Bacillati</taxon>
        <taxon>Bacillota</taxon>
        <taxon>Bacilli</taxon>
        <taxon>Lactobacillales</taxon>
        <taxon>Lactobacillaceae</taxon>
        <taxon>Levilactobacillus</taxon>
    </lineage>
</organism>